<evidence type="ECO:0000256" key="1">
    <source>
        <dbReference type="ARBA" id="ARBA00023015"/>
    </source>
</evidence>
<evidence type="ECO:0000256" key="2">
    <source>
        <dbReference type="ARBA" id="ARBA00023082"/>
    </source>
</evidence>
<sequence length="200" mass="23814">MKGEVDLDELVEKAKLNDKEAAEEIINRFTKYVAKTASGIYIKGYEMEDIKQIGYLSIMKAIKLYDSSKNKNFTAYLIKTIKNNYYNNIRKMSKRNYEASLDKIIECGMEKEVFYTSYNIEYNIEEEYIKKEKHWEFGNMLDKLPAKDRELVEYIYKNERGAMVNYAKIKNMKYQACCKRKNRVIKKMAIMIKEENNKNI</sequence>
<dbReference type="InterPro" id="IPR007627">
    <property type="entry name" value="RNA_pol_sigma70_r2"/>
</dbReference>
<dbReference type="SUPFAM" id="SSF88946">
    <property type="entry name" value="Sigma2 domain of RNA polymerase sigma factors"/>
    <property type="match status" value="1"/>
</dbReference>
<comment type="caution">
    <text evidence="6">The sequence shown here is derived from an EMBL/GenBank/DDBJ whole genome shotgun (WGS) entry which is preliminary data.</text>
</comment>
<name>A0ABT4CPJ5_9CLOT</name>
<dbReference type="RefSeq" id="WP_268049811.1">
    <property type="nucleotide sequence ID" value="NZ_JAPQES010000003.1"/>
</dbReference>
<reference evidence="6" key="1">
    <citation type="submission" date="2022-12" db="EMBL/GenBank/DDBJ databases">
        <authorList>
            <person name="Wang J."/>
        </authorList>
    </citation>
    <scope>NUCLEOTIDE SEQUENCE</scope>
    <source>
        <strain evidence="6">HY-42-06</strain>
    </source>
</reference>
<keyword evidence="7" id="KW-1185">Reference proteome</keyword>
<dbReference type="Gene3D" id="1.10.1740.10">
    <property type="match status" value="1"/>
</dbReference>
<accession>A0ABT4CPJ5</accession>
<dbReference type="Proteomes" id="UP001079657">
    <property type="component" value="Unassembled WGS sequence"/>
</dbReference>
<proteinExistence type="predicted"/>
<keyword evidence="3" id="KW-0238">DNA-binding</keyword>
<keyword evidence="2" id="KW-0731">Sigma factor</keyword>
<dbReference type="Pfam" id="PF04542">
    <property type="entry name" value="Sigma70_r2"/>
    <property type="match status" value="1"/>
</dbReference>
<feature type="domain" description="RNA polymerase sigma-70 region 2" evidence="5">
    <location>
        <begin position="26"/>
        <end position="93"/>
    </location>
</feature>
<organism evidence="6 7">
    <name type="scientific">Clostridium ganghwense</name>
    <dbReference type="NCBI Taxonomy" id="312089"/>
    <lineage>
        <taxon>Bacteria</taxon>
        <taxon>Bacillati</taxon>
        <taxon>Bacillota</taxon>
        <taxon>Clostridia</taxon>
        <taxon>Eubacteriales</taxon>
        <taxon>Clostridiaceae</taxon>
        <taxon>Clostridium</taxon>
    </lineage>
</organism>
<dbReference type="InterPro" id="IPR013325">
    <property type="entry name" value="RNA_pol_sigma_r2"/>
</dbReference>
<dbReference type="PANTHER" id="PTHR30385">
    <property type="entry name" value="SIGMA FACTOR F FLAGELLAR"/>
    <property type="match status" value="1"/>
</dbReference>
<keyword evidence="1" id="KW-0805">Transcription regulation</keyword>
<dbReference type="EMBL" id="JAPQES010000003">
    <property type="protein sequence ID" value="MCY6370971.1"/>
    <property type="molecule type" value="Genomic_DNA"/>
</dbReference>
<evidence type="ECO:0000313" key="6">
    <source>
        <dbReference type="EMBL" id="MCY6370971.1"/>
    </source>
</evidence>
<dbReference type="PANTHER" id="PTHR30385:SF4">
    <property type="entry name" value="RNA POLYMERASE SIGMA-E FACTOR"/>
    <property type="match status" value="1"/>
</dbReference>
<dbReference type="NCBIfam" id="TIGR02937">
    <property type="entry name" value="sigma70-ECF"/>
    <property type="match status" value="1"/>
</dbReference>
<evidence type="ECO:0000313" key="7">
    <source>
        <dbReference type="Proteomes" id="UP001079657"/>
    </source>
</evidence>
<evidence type="ECO:0000259" key="5">
    <source>
        <dbReference type="Pfam" id="PF04542"/>
    </source>
</evidence>
<evidence type="ECO:0000256" key="4">
    <source>
        <dbReference type="ARBA" id="ARBA00023163"/>
    </source>
</evidence>
<protein>
    <submittedName>
        <fullName evidence="6">Sigma-70 family RNA polymerase sigma factor</fullName>
    </submittedName>
</protein>
<gene>
    <name evidence="6" type="ORF">OXH55_10040</name>
</gene>
<dbReference type="InterPro" id="IPR014284">
    <property type="entry name" value="RNA_pol_sigma-70_dom"/>
</dbReference>
<evidence type="ECO:0000256" key="3">
    <source>
        <dbReference type="ARBA" id="ARBA00023125"/>
    </source>
</evidence>
<keyword evidence="4" id="KW-0804">Transcription</keyword>